<dbReference type="RefSeq" id="WP_379846693.1">
    <property type="nucleotide sequence ID" value="NZ_JBHSMA010000004.1"/>
</dbReference>
<dbReference type="Proteomes" id="UP001596106">
    <property type="component" value="Unassembled WGS sequence"/>
</dbReference>
<accession>A0ABW0IE30</accession>
<proteinExistence type="predicted"/>
<keyword evidence="1" id="KW-0812">Transmembrane</keyword>
<organism evidence="3 4">
    <name type="scientific">Larkinella bovis</name>
    <dbReference type="NCBI Taxonomy" id="683041"/>
    <lineage>
        <taxon>Bacteria</taxon>
        <taxon>Pseudomonadati</taxon>
        <taxon>Bacteroidota</taxon>
        <taxon>Cytophagia</taxon>
        <taxon>Cytophagales</taxon>
        <taxon>Spirosomataceae</taxon>
        <taxon>Larkinella</taxon>
    </lineage>
</organism>
<name>A0ABW0IE30_9BACT</name>
<dbReference type="InterPro" id="IPR010496">
    <property type="entry name" value="AL/BT2_dom"/>
</dbReference>
<evidence type="ECO:0000313" key="4">
    <source>
        <dbReference type="Proteomes" id="UP001596106"/>
    </source>
</evidence>
<evidence type="ECO:0000256" key="1">
    <source>
        <dbReference type="SAM" id="Phobius"/>
    </source>
</evidence>
<protein>
    <submittedName>
        <fullName evidence="3">Family 16 glycoside hydrolase</fullName>
    </submittedName>
</protein>
<reference evidence="4" key="1">
    <citation type="journal article" date="2019" name="Int. J. Syst. Evol. Microbiol.">
        <title>The Global Catalogue of Microorganisms (GCM) 10K type strain sequencing project: providing services to taxonomists for standard genome sequencing and annotation.</title>
        <authorList>
            <consortium name="The Broad Institute Genomics Platform"/>
            <consortium name="The Broad Institute Genome Sequencing Center for Infectious Disease"/>
            <person name="Wu L."/>
            <person name="Ma J."/>
        </authorList>
    </citation>
    <scope>NUCLEOTIDE SEQUENCE [LARGE SCALE GENOMIC DNA]</scope>
    <source>
        <strain evidence="4">CCUG 55250</strain>
    </source>
</reference>
<comment type="caution">
    <text evidence="3">The sequence shown here is derived from an EMBL/GenBank/DDBJ whole genome shotgun (WGS) entry which is preliminary data.</text>
</comment>
<dbReference type="GO" id="GO:0016787">
    <property type="term" value="F:hydrolase activity"/>
    <property type="evidence" value="ECO:0007669"/>
    <property type="project" value="UniProtKB-KW"/>
</dbReference>
<keyword evidence="1" id="KW-0472">Membrane</keyword>
<feature type="domain" description="3-keto-alpha-glucoside-1,2-lyase/3-keto-2-hydroxy-glucal hydratase" evidence="2">
    <location>
        <begin position="84"/>
        <end position="260"/>
    </location>
</feature>
<evidence type="ECO:0000259" key="2">
    <source>
        <dbReference type="Pfam" id="PF06439"/>
    </source>
</evidence>
<feature type="transmembrane region" description="Helical" evidence="1">
    <location>
        <begin position="53"/>
        <end position="71"/>
    </location>
</feature>
<keyword evidence="4" id="KW-1185">Reference proteome</keyword>
<evidence type="ECO:0000313" key="3">
    <source>
        <dbReference type="EMBL" id="MFC5410730.1"/>
    </source>
</evidence>
<gene>
    <name evidence="3" type="ORF">ACFPMF_15515</name>
</gene>
<feature type="transmembrane region" description="Helical" evidence="1">
    <location>
        <begin position="20"/>
        <end position="41"/>
    </location>
</feature>
<dbReference type="Pfam" id="PF06439">
    <property type="entry name" value="3keto-disac_hyd"/>
    <property type="match status" value="1"/>
</dbReference>
<dbReference type="Gene3D" id="2.60.120.560">
    <property type="entry name" value="Exo-inulinase, domain 1"/>
    <property type="match status" value="1"/>
</dbReference>
<keyword evidence="1" id="KW-1133">Transmembrane helix</keyword>
<sequence>MKNLWSWWLGIWKDPVWSKVIATGIQALIVFLVTLAVYYFKKNLYLLDHPFEITLFVLLAISILITGWYLYRFIRNRITNRNKPKKLFEGKLSRPLSDNWENVNSWTVINGELKVTGSEFPGLTRIGDDWENYSFSFEAYIIRHCLGVVVRAKSPEDGFMLQIGLDEIKPLHFEPKNADVLRANIKEAIWTGNTGLNEIHGKIIKNTWLPYKVEVRGKEVRLFIGDDMVFMGDITKMNSTGRVGFRNYGDELALIKNIKVEAL</sequence>
<dbReference type="EMBL" id="JBHSMA010000004">
    <property type="protein sequence ID" value="MFC5410730.1"/>
    <property type="molecule type" value="Genomic_DNA"/>
</dbReference>
<keyword evidence="3" id="KW-0378">Hydrolase</keyword>